<protein>
    <recommendedName>
        <fullName evidence="2">START domain-containing protein</fullName>
    </recommendedName>
</protein>
<dbReference type="GeneID" id="20081536"/>
<sequence>MHSSVDDDYDRDEMFDEVLAILRPKPRKPPKRFRLSPFRLIEAAKIEEETLKRCVEDLYTTASPFQMRDYLKLRCKQTREIIRKLQCEDFPANLWQLPPELEGAMDASEDTWSAHQIHVQMQVDLDRLGHAFHKCGLAHGHPQRFTHMTCKPFSNCFEFIYAYSFVENTLASTYAQVYWDTFTLNMPLLLPGCQAQLVEYVDSNTVHLAVQRGGHNDSRYILKRFHVTPTRIVFITRSFKNGAQGHAADDATDVTWCVVDAWDFSTSFVTTCAEVTVPWRPDGRSGGPSIELKDVMMGHLMTGKDMLVHHVSKCLPPPPVANSIPAMLKYSCL</sequence>
<organism evidence="1">
    <name type="scientific">Aphanomyces invadans</name>
    <dbReference type="NCBI Taxonomy" id="157072"/>
    <lineage>
        <taxon>Eukaryota</taxon>
        <taxon>Sar</taxon>
        <taxon>Stramenopiles</taxon>
        <taxon>Oomycota</taxon>
        <taxon>Saprolegniomycetes</taxon>
        <taxon>Saprolegniales</taxon>
        <taxon>Verrucalvaceae</taxon>
        <taxon>Aphanomyces</taxon>
    </lineage>
</organism>
<reference evidence="1" key="1">
    <citation type="submission" date="2013-12" db="EMBL/GenBank/DDBJ databases">
        <title>The Genome Sequence of Aphanomyces invadans NJM9701.</title>
        <authorList>
            <consortium name="The Broad Institute Genomics Platform"/>
            <person name="Russ C."/>
            <person name="Tyler B."/>
            <person name="van West P."/>
            <person name="Dieguez-Uribeondo J."/>
            <person name="Young S.K."/>
            <person name="Zeng Q."/>
            <person name="Gargeya S."/>
            <person name="Fitzgerald M."/>
            <person name="Abouelleil A."/>
            <person name="Alvarado L."/>
            <person name="Chapman S.B."/>
            <person name="Gainer-Dewar J."/>
            <person name="Goldberg J."/>
            <person name="Griggs A."/>
            <person name="Gujja S."/>
            <person name="Hansen M."/>
            <person name="Howarth C."/>
            <person name="Imamovic A."/>
            <person name="Ireland A."/>
            <person name="Larimer J."/>
            <person name="McCowan C."/>
            <person name="Murphy C."/>
            <person name="Pearson M."/>
            <person name="Poon T.W."/>
            <person name="Priest M."/>
            <person name="Roberts A."/>
            <person name="Saif S."/>
            <person name="Shea T."/>
            <person name="Sykes S."/>
            <person name="Wortman J."/>
            <person name="Nusbaum C."/>
            <person name="Birren B."/>
        </authorList>
    </citation>
    <scope>NUCLEOTIDE SEQUENCE [LARGE SCALE GENOMIC DNA]</scope>
    <source>
        <strain evidence="1">NJM9701</strain>
    </source>
</reference>
<dbReference type="VEuPathDB" id="FungiDB:H310_04486"/>
<dbReference type="EMBL" id="KI913958">
    <property type="protein sequence ID" value="ETW04127.1"/>
    <property type="molecule type" value="Genomic_DNA"/>
</dbReference>
<evidence type="ECO:0000313" key="1">
    <source>
        <dbReference type="EMBL" id="ETW04127.1"/>
    </source>
</evidence>
<evidence type="ECO:0008006" key="2">
    <source>
        <dbReference type="Google" id="ProtNLM"/>
    </source>
</evidence>
<dbReference type="OrthoDB" id="10626654at2759"/>
<dbReference type="RefSeq" id="XP_008867083.1">
    <property type="nucleotide sequence ID" value="XM_008868861.1"/>
</dbReference>
<dbReference type="AlphaFoldDB" id="A0A024UE00"/>
<accession>A0A024UE00</accession>
<proteinExistence type="predicted"/>
<name>A0A024UE00_9STRA</name>
<gene>
    <name evidence="1" type="ORF">H310_04486</name>
</gene>